<accession>A0A9P4L7Y2</accession>
<comment type="caution">
    <text evidence="2">The sequence shown here is derived from an EMBL/GenBank/DDBJ whole genome shotgun (WGS) entry which is preliminary data.</text>
</comment>
<reference evidence="2" key="1">
    <citation type="submission" date="2020-01" db="EMBL/GenBank/DDBJ databases">
        <authorList>
            <consortium name="DOE Joint Genome Institute"/>
            <person name="Haridas S."/>
            <person name="Albert R."/>
            <person name="Binder M."/>
            <person name="Bloem J."/>
            <person name="Labutti K."/>
            <person name="Salamov A."/>
            <person name="Andreopoulos B."/>
            <person name="Baker S.E."/>
            <person name="Barry K."/>
            <person name="Bills G."/>
            <person name="Bluhm B.H."/>
            <person name="Cannon C."/>
            <person name="Castanera R."/>
            <person name="Culley D.E."/>
            <person name="Daum C."/>
            <person name="Ezra D."/>
            <person name="Gonzalez J.B."/>
            <person name="Henrissat B."/>
            <person name="Kuo A."/>
            <person name="Liang C."/>
            <person name="Lipzen A."/>
            <person name="Lutzoni F."/>
            <person name="Magnuson J."/>
            <person name="Mondo S."/>
            <person name="Nolan M."/>
            <person name="Ohm R."/>
            <person name="Pangilinan J."/>
            <person name="Park H.-J."/>
            <person name="Ramirez L."/>
            <person name="Alfaro M."/>
            <person name="Sun H."/>
            <person name="Tritt A."/>
            <person name="Yoshinaga Y."/>
            <person name="Zwiers L.-H."/>
            <person name="Turgeon B.G."/>
            <person name="Goodwin S.B."/>
            <person name="Spatafora J.W."/>
            <person name="Crous P.W."/>
            <person name="Grigoriev I.V."/>
        </authorList>
    </citation>
    <scope>NUCLEOTIDE SEQUENCE</scope>
    <source>
        <strain evidence="2">CBS 394.84</strain>
    </source>
</reference>
<feature type="transmembrane region" description="Helical" evidence="1">
    <location>
        <begin position="58"/>
        <end position="78"/>
    </location>
</feature>
<keyword evidence="1" id="KW-0472">Membrane</keyword>
<keyword evidence="1" id="KW-0812">Transmembrane</keyword>
<protein>
    <submittedName>
        <fullName evidence="2">Uncharacterized protein</fullName>
    </submittedName>
</protein>
<sequence length="132" mass="14064">MPGLSTHPTLPYLSSFFASVFLGFGVTYILYPQTAYSLYGFSSSPTNLVDWAVMKRVMILYGAKDLFIAAAIFASTWYGTRKSAGLVLMAASACAGVDGYVVGKEAGTNHWNHWGYGSVMGVLGVVMTGLLG</sequence>
<evidence type="ECO:0000313" key="3">
    <source>
        <dbReference type="Proteomes" id="UP000800039"/>
    </source>
</evidence>
<dbReference type="GeneID" id="63850495"/>
<evidence type="ECO:0000313" key="2">
    <source>
        <dbReference type="EMBL" id="KAF1844792.1"/>
    </source>
</evidence>
<gene>
    <name evidence="2" type="ORF">K460DRAFT_365756</name>
</gene>
<dbReference type="Pfam" id="PF14087">
    <property type="entry name" value="DUF4267"/>
    <property type="match status" value="1"/>
</dbReference>
<organism evidence="2 3">
    <name type="scientific">Cucurbitaria berberidis CBS 394.84</name>
    <dbReference type="NCBI Taxonomy" id="1168544"/>
    <lineage>
        <taxon>Eukaryota</taxon>
        <taxon>Fungi</taxon>
        <taxon>Dikarya</taxon>
        <taxon>Ascomycota</taxon>
        <taxon>Pezizomycotina</taxon>
        <taxon>Dothideomycetes</taxon>
        <taxon>Pleosporomycetidae</taxon>
        <taxon>Pleosporales</taxon>
        <taxon>Pleosporineae</taxon>
        <taxon>Cucurbitariaceae</taxon>
        <taxon>Cucurbitaria</taxon>
    </lineage>
</organism>
<dbReference type="InterPro" id="IPR025363">
    <property type="entry name" value="DUF4267"/>
</dbReference>
<dbReference type="Proteomes" id="UP000800039">
    <property type="component" value="Unassembled WGS sequence"/>
</dbReference>
<dbReference type="AlphaFoldDB" id="A0A9P4L7Y2"/>
<feature type="transmembrane region" description="Helical" evidence="1">
    <location>
        <begin position="12"/>
        <end position="31"/>
    </location>
</feature>
<dbReference type="EMBL" id="ML976616">
    <property type="protein sequence ID" value="KAF1844792.1"/>
    <property type="molecule type" value="Genomic_DNA"/>
</dbReference>
<evidence type="ECO:0000256" key="1">
    <source>
        <dbReference type="SAM" id="Phobius"/>
    </source>
</evidence>
<keyword evidence="3" id="KW-1185">Reference proteome</keyword>
<feature type="transmembrane region" description="Helical" evidence="1">
    <location>
        <begin position="84"/>
        <end position="102"/>
    </location>
</feature>
<feature type="transmembrane region" description="Helical" evidence="1">
    <location>
        <begin position="114"/>
        <end position="131"/>
    </location>
</feature>
<dbReference type="RefSeq" id="XP_040787355.1">
    <property type="nucleotide sequence ID" value="XM_040933244.1"/>
</dbReference>
<proteinExistence type="predicted"/>
<dbReference type="OrthoDB" id="5216128at2759"/>
<name>A0A9P4L7Y2_9PLEO</name>
<keyword evidence="1" id="KW-1133">Transmembrane helix</keyword>